<dbReference type="OrthoDB" id="5375783at2759"/>
<organism evidence="2 3">
    <name type="scientific">Morchella conica CCBAS932</name>
    <dbReference type="NCBI Taxonomy" id="1392247"/>
    <lineage>
        <taxon>Eukaryota</taxon>
        <taxon>Fungi</taxon>
        <taxon>Dikarya</taxon>
        <taxon>Ascomycota</taxon>
        <taxon>Pezizomycotina</taxon>
        <taxon>Pezizomycetes</taxon>
        <taxon>Pezizales</taxon>
        <taxon>Morchellaceae</taxon>
        <taxon>Morchella</taxon>
    </lineage>
</organism>
<evidence type="ECO:0000313" key="3">
    <source>
        <dbReference type="Proteomes" id="UP000277580"/>
    </source>
</evidence>
<name>A0A3N4KUJ3_9PEZI</name>
<keyword evidence="3" id="KW-1185">Reference proteome</keyword>
<feature type="region of interest" description="Disordered" evidence="1">
    <location>
        <begin position="206"/>
        <end position="234"/>
    </location>
</feature>
<accession>A0A3N4KUJ3</accession>
<evidence type="ECO:0000313" key="2">
    <source>
        <dbReference type="EMBL" id="RPB12021.1"/>
    </source>
</evidence>
<dbReference type="Proteomes" id="UP000277580">
    <property type="component" value="Unassembled WGS sequence"/>
</dbReference>
<evidence type="ECO:0000256" key="1">
    <source>
        <dbReference type="SAM" id="MobiDB-lite"/>
    </source>
</evidence>
<feature type="compositionally biased region" description="Polar residues" evidence="1">
    <location>
        <begin position="55"/>
        <end position="68"/>
    </location>
</feature>
<sequence length="234" mass="25736">MSIRSNISNTSLMLTHSSAQAFEHAQRTRLHDAASAGDISLFDLEMRSVSLAAHGTSQPPTRTPSATPEHTAERSVRLEKERAYREVLLTLVNLPVVPGLVHPLDSARANIALSRPWPHPNGRTVADEKWMWEILRYWAKWPVMSVAPLQLVVEEEGEGVKPLTRRGTWVAMGKGVIGRLGARRGETTGGKREVHLSTNMATVQKAHTHEPAQHSRSAALGRETSGGLMVDSRI</sequence>
<feature type="region of interest" description="Disordered" evidence="1">
    <location>
        <begin position="53"/>
        <end position="75"/>
    </location>
</feature>
<proteinExistence type="predicted"/>
<gene>
    <name evidence="2" type="ORF">P167DRAFT_588906</name>
</gene>
<dbReference type="AlphaFoldDB" id="A0A3N4KUJ3"/>
<dbReference type="InParanoid" id="A0A3N4KUJ3"/>
<reference evidence="2 3" key="1">
    <citation type="journal article" date="2018" name="Nat. Ecol. Evol.">
        <title>Pezizomycetes genomes reveal the molecular basis of ectomycorrhizal truffle lifestyle.</title>
        <authorList>
            <person name="Murat C."/>
            <person name="Payen T."/>
            <person name="Noel B."/>
            <person name="Kuo A."/>
            <person name="Morin E."/>
            <person name="Chen J."/>
            <person name="Kohler A."/>
            <person name="Krizsan K."/>
            <person name="Balestrini R."/>
            <person name="Da Silva C."/>
            <person name="Montanini B."/>
            <person name="Hainaut M."/>
            <person name="Levati E."/>
            <person name="Barry K.W."/>
            <person name="Belfiori B."/>
            <person name="Cichocki N."/>
            <person name="Clum A."/>
            <person name="Dockter R.B."/>
            <person name="Fauchery L."/>
            <person name="Guy J."/>
            <person name="Iotti M."/>
            <person name="Le Tacon F."/>
            <person name="Lindquist E.A."/>
            <person name="Lipzen A."/>
            <person name="Malagnac F."/>
            <person name="Mello A."/>
            <person name="Molinier V."/>
            <person name="Miyauchi S."/>
            <person name="Poulain J."/>
            <person name="Riccioni C."/>
            <person name="Rubini A."/>
            <person name="Sitrit Y."/>
            <person name="Splivallo R."/>
            <person name="Traeger S."/>
            <person name="Wang M."/>
            <person name="Zifcakova L."/>
            <person name="Wipf D."/>
            <person name="Zambonelli A."/>
            <person name="Paolocci F."/>
            <person name="Nowrousian M."/>
            <person name="Ottonello S."/>
            <person name="Baldrian P."/>
            <person name="Spatafora J.W."/>
            <person name="Henrissat B."/>
            <person name="Nagy L.G."/>
            <person name="Aury J.M."/>
            <person name="Wincker P."/>
            <person name="Grigoriev I.V."/>
            <person name="Bonfante P."/>
            <person name="Martin F.M."/>
        </authorList>
    </citation>
    <scope>NUCLEOTIDE SEQUENCE [LARGE SCALE GENOMIC DNA]</scope>
    <source>
        <strain evidence="2 3">CCBAS932</strain>
    </source>
</reference>
<dbReference type="EMBL" id="ML119131">
    <property type="protein sequence ID" value="RPB12021.1"/>
    <property type="molecule type" value="Genomic_DNA"/>
</dbReference>
<protein>
    <submittedName>
        <fullName evidence="2">Uncharacterized protein</fullName>
    </submittedName>
</protein>